<dbReference type="Pfam" id="PF00440">
    <property type="entry name" value="TetR_N"/>
    <property type="match status" value="1"/>
</dbReference>
<protein>
    <submittedName>
        <fullName evidence="4">AcrR family transcriptional regulator</fullName>
    </submittedName>
</protein>
<evidence type="ECO:0000313" key="5">
    <source>
        <dbReference type="Proteomes" id="UP001185092"/>
    </source>
</evidence>
<dbReference type="RefSeq" id="WP_309940882.1">
    <property type="nucleotide sequence ID" value="NZ_AP025306.1"/>
</dbReference>
<gene>
    <name evidence="4" type="ORF">HNQ88_003801</name>
</gene>
<feature type="DNA-binding region" description="H-T-H motif" evidence="2">
    <location>
        <begin position="27"/>
        <end position="46"/>
    </location>
</feature>
<sequence>MELSETKSKIIETAIKLYHQNGINNVSIEEIALASEISKGNFTYHYATKSELIDAILSSYCFELISVFDNIDSNAIDLKYYKFVIDSICELQKKYEFLLYNIFQILQESKRGNDIFNNTIKKLYPFGFKILNELNKAGDIRSCDSKEEMKSLIDQYVILTNYGIHMFSSDQNPLEMHQQTMASIITPYLTKEGDKKYKNFYC</sequence>
<comment type="caution">
    <text evidence="4">The sequence shown here is derived from an EMBL/GenBank/DDBJ whole genome shotgun (WGS) entry which is preliminary data.</text>
</comment>
<dbReference type="PRINTS" id="PR00455">
    <property type="entry name" value="HTHTETR"/>
</dbReference>
<evidence type="ECO:0000313" key="4">
    <source>
        <dbReference type="EMBL" id="MDR6240725.1"/>
    </source>
</evidence>
<name>A0AAE3XQF2_9BACT</name>
<dbReference type="InterPro" id="IPR001647">
    <property type="entry name" value="HTH_TetR"/>
</dbReference>
<dbReference type="PANTHER" id="PTHR43479">
    <property type="entry name" value="ACREF/ENVCD OPERON REPRESSOR-RELATED"/>
    <property type="match status" value="1"/>
</dbReference>
<feature type="domain" description="HTH tetR-type" evidence="3">
    <location>
        <begin position="4"/>
        <end position="64"/>
    </location>
</feature>
<evidence type="ECO:0000256" key="2">
    <source>
        <dbReference type="PROSITE-ProRule" id="PRU00335"/>
    </source>
</evidence>
<dbReference type="EMBL" id="JAVDQD010000005">
    <property type="protein sequence ID" value="MDR6240725.1"/>
    <property type="molecule type" value="Genomic_DNA"/>
</dbReference>
<dbReference type="PANTHER" id="PTHR43479:SF11">
    <property type="entry name" value="ACREF_ENVCD OPERON REPRESSOR-RELATED"/>
    <property type="match status" value="1"/>
</dbReference>
<dbReference type="InterPro" id="IPR050624">
    <property type="entry name" value="HTH-type_Tx_Regulator"/>
</dbReference>
<evidence type="ECO:0000259" key="3">
    <source>
        <dbReference type="PROSITE" id="PS50977"/>
    </source>
</evidence>
<dbReference type="InterPro" id="IPR009057">
    <property type="entry name" value="Homeodomain-like_sf"/>
</dbReference>
<keyword evidence="5" id="KW-1185">Reference proteome</keyword>
<reference evidence="4" key="1">
    <citation type="submission" date="2023-07" db="EMBL/GenBank/DDBJ databases">
        <title>Genomic Encyclopedia of Type Strains, Phase IV (KMG-IV): sequencing the most valuable type-strain genomes for metagenomic binning, comparative biology and taxonomic classification.</title>
        <authorList>
            <person name="Goeker M."/>
        </authorList>
    </citation>
    <scope>NUCLEOTIDE SEQUENCE</scope>
    <source>
        <strain evidence="4">DSM 26174</strain>
    </source>
</reference>
<proteinExistence type="predicted"/>
<dbReference type="SUPFAM" id="SSF46689">
    <property type="entry name" value="Homeodomain-like"/>
    <property type="match status" value="1"/>
</dbReference>
<organism evidence="4 5">
    <name type="scientific">Aureibacter tunicatorum</name>
    <dbReference type="NCBI Taxonomy" id="866807"/>
    <lineage>
        <taxon>Bacteria</taxon>
        <taxon>Pseudomonadati</taxon>
        <taxon>Bacteroidota</taxon>
        <taxon>Cytophagia</taxon>
        <taxon>Cytophagales</taxon>
        <taxon>Persicobacteraceae</taxon>
        <taxon>Aureibacter</taxon>
    </lineage>
</organism>
<dbReference type="InterPro" id="IPR025722">
    <property type="entry name" value="TetR"/>
</dbReference>
<dbReference type="GO" id="GO:0003677">
    <property type="term" value="F:DNA binding"/>
    <property type="evidence" value="ECO:0007669"/>
    <property type="project" value="UniProtKB-UniRule"/>
</dbReference>
<dbReference type="AlphaFoldDB" id="A0AAE3XQF2"/>
<accession>A0AAE3XQF2</accession>
<evidence type="ECO:0000256" key="1">
    <source>
        <dbReference type="ARBA" id="ARBA00023125"/>
    </source>
</evidence>
<dbReference type="Proteomes" id="UP001185092">
    <property type="component" value="Unassembled WGS sequence"/>
</dbReference>
<dbReference type="Pfam" id="PF13972">
    <property type="entry name" value="TetR"/>
    <property type="match status" value="1"/>
</dbReference>
<dbReference type="PROSITE" id="PS50977">
    <property type="entry name" value="HTH_TETR_2"/>
    <property type="match status" value="1"/>
</dbReference>
<dbReference type="Gene3D" id="1.10.357.10">
    <property type="entry name" value="Tetracycline Repressor, domain 2"/>
    <property type="match status" value="1"/>
</dbReference>
<keyword evidence="1 2" id="KW-0238">DNA-binding</keyword>